<feature type="signal peptide" evidence="12">
    <location>
        <begin position="1"/>
        <end position="34"/>
    </location>
</feature>
<dbReference type="InterPro" id="IPR008969">
    <property type="entry name" value="CarboxyPept-like_regulatory"/>
</dbReference>
<comment type="caution">
    <text evidence="14">The sequence shown here is derived from an EMBL/GenBank/DDBJ whole genome shotgun (WGS) entry which is preliminary data.</text>
</comment>
<evidence type="ECO:0000256" key="1">
    <source>
        <dbReference type="ARBA" id="ARBA00004571"/>
    </source>
</evidence>
<protein>
    <submittedName>
        <fullName evidence="14">TonB-dependent receptor</fullName>
    </submittedName>
</protein>
<feature type="domain" description="Secretin/TonB short N-terminal" evidence="13">
    <location>
        <begin position="66"/>
        <end position="117"/>
    </location>
</feature>
<evidence type="ECO:0000256" key="4">
    <source>
        <dbReference type="ARBA" id="ARBA00022496"/>
    </source>
</evidence>
<dbReference type="InterPro" id="IPR036942">
    <property type="entry name" value="Beta-barrel_TonB_sf"/>
</dbReference>
<keyword evidence="12" id="KW-0732">Signal</keyword>
<dbReference type="Gene3D" id="2.60.40.1120">
    <property type="entry name" value="Carboxypeptidase-like, regulatory domain"/>
    <property type="match status" value="1"/>
</dbReference>
<accession>A0ABR7DUW7</accession>
<dbReference type="InterPro" id="IPR023997">
    <property type="entry name" value="TonB-dep_OMP_SusC/RagA_CS"/>
</dbReference>
<evidence type="ECO:0000256" key="7">
    <source>
        <dbReference type="ARBA" id="ARBA00023077"/>
    </source>
</evidence>
<dbReference type="Pfam" id="PF00593">
    <property type="entry name" value="TonB_dep_Rec_b-barrel"/>
    <property type="match status" value="1"/>
</dbReference>
<keyword evidence="15" id="KW-1185">Reference proteome</keyword>
<dbReference type="InterPro" id="IPR037066">
    <property type="entry name" value="Plug_dom_sf"/>
</dbReference>
<evidence type="ECO:0000259" key="13">
    <source>
        <dbReference type="SMART" id="SM00965"/>
    </source>
</evidence>
<dbReference type="SUPFAM" id="SSF56935">
    <property type="entry name" value="Porins"/>
    <property type="match status" value="1"/>
</dbReference>
<evidence type="ECO:0000256" key="6">
    <source>
        <dbReference type="ARBA" id="ARBA00023004"/>
    </source>
</evidence>
<dbReference type="Pfam" id="PF13715">
    <property type="entry name" value="CarbopepD_reg_2"/>
    <property type="match status" value="1"/>
</dbReference>
<evidence type="ECO:0000256" key="11">
    <source>
        <dbReference type="RuleBase" id="RU003357"/>
    </source>
</evidence>
<sequence>MKKNEEFSRKPAHFLKSACLALCLVSYGGSAIYAASTYAEQTTLTVRMNNRTVKDVFSYIEKNSEFIFVYHGSNINLNRRVNVDVDNQTVETILKNMFAGTDIEYIINDRQIIVRKNEKTNRPVSFADAESQHQQQQKKVTVTGNVKDATGEPLIGVNVMVKGTTIGSITDADGNFSISDVPSNAVVAISYIGYKTQEISLSGKTAINVVLKEDSEALDEVVVIGYGTQKKVDLSGAVATVPTKVLENRPVLTVGQALQGSVANLNVSIGSGQATDSPSFNIRGTTSINGGDPLVVIDGVVSSAAELNRMNPTDIGSISVLKDAASAAIYGSRAAFGVILVTTKTAGQEKLTVNYNNNFGMRKLTGMADVITDPYIVASTRNTMSYPWYNLYNEEQLAYAKKVSEVPGTSPYYLNQDGTYSYFGSTDWFDEAYKNLAFSTNHTIDVSGKTDRVNYFFSANYNFQDGMVKYGTDKYNKYNLRSKMDFKVTDWWTFGNNTSFVNSDYDSPNYLGDSYYWEVNRINPLDVTYNPDGSWTKAGSSVFGRLVDGGRWNQQKMTLSTQFTTKIDIIKDVLFVNGSFNYTTNKNAEEGYSLPVDYYDGPDRPAKQQDPVSRAYLNRTNARTLTFDAYATFHKVFNEKHDFTAMVGFNQEDWRSNYASASRKELISSSLPTLGLASGDMNVGQSISTLAMRSVFGRLNYTFNNKYILAFNGRYDGTSRFPHDDRYVFNPSGSVAWVLSEEKFFEPVRDYVDFLKFRFSYGRLGNQDLKDNYYAYLATMGSGKIGAILDGKQPVGVSAPGLVAGNLTWEKVTTADWGMDVTLLDNRLSATVDGYIRRTKDMLTAGAELPNVLGASEPLENAADLKTTGWDLTISWRDKLQLAGKPLNYGVSFNIGDSRSWITKFSNETGTLKDYYEGWEIGSIWGLVTEGFFTSQEDMDNHADQTQVASYIGTRPIAPGDLKFKDLNNDGKIDNGSWTIDDHGDYKIIGNSRARYGFGFNLNADWNGFDLSLFVQGVLKKNYSPSGDLYFWGIYAQPWTNITYGNYYDRWTEENPSQDAYFPRFKSYVAEGGAEAALTQTRYLQNATYARLKNLTFGYTLPKQWTEKANIQRLRVFFSGDNLCEITGLYKYYKLDPECLGGQMYPLQRSYSFGLNVTF</sequence>
<dbReference type="SUPFAM" id="SSF49464">
    <property type="entry name" value="Carboxypeptidase regulatory domain-like"/>
    <property type="match status" value="1"/>
</dbReference>
<evidence type="ECO:0000256" key="5">
    <source>
        <dbReference type="ARBA" id="ARBA00022692"/>
    </source>
</evidence>
<dbReference type="NCBIfam" id="TIGR04056">
    <property type="entry name" value="OMP_RagA_SusC"/>
    <property type="match status" value="1"/>
</dbReference>
<reference evidence="14 15" key="1">
    <citation type="submission" date="2020-08" db="EMBL/GenBank/DDBJ databases">
        <title>Genome public.</title>
        <authorList>
            <person name="Liu C."/>
            <person name="Sun Q."/>
        </authorList>
    </citation>
    <scope>NUCLEOTIDE SEQUENCE [LARGE SCALE GENOMIC DNA]</scope>
    <source>
        <strain evidence="14 15">BX2</strain>
    </source>
</reference>
<dbReference type="InterPro" id="IPR011662">
    <property type="entry name" value="Secretin/TonB_short_N"/>
</dbReference>
<evidence type="ECO:0000256" key="12">
    <source>
        <dbReference type="SAM" id="SignalP"/>
    </source>
</evidence>
<dbReference type="Gene3D" id="2.40.170.20">
    <property type="entry name" value="TonB-dependent receptor, beta-barrel domain"/>
    <property type="match status" value="1"/>
</dbReference>
<proteinExistence type="inferred from homology"/>
<dbReference type="InterPro" id="IPR023996">
    <property type="entry name" value="TonB-dep_OMP_SusC/RagA"/>
</dbReference>
<keyword evidence="6" id="KW-0408">Iron</keyword>
<comment type="similarity">
    <text evidence="10 11">Belongs to the TonB-dependent receptor family.</text>
</comment>
<evidence type="ECO:0000256" key="9">
    <source>
        <dbReference type="ARBA" id="ARBA00023237"/>
    </source>
</evidence>
<evidence type="ECO:0000256" key="3">
    <source>
        <dbReference type="ARBA" id="ARBA00022452"/>
    </source>
</evidence>
<dbReference type="RefSeq" id="WP_186957820.1">
    <property type="nucleotide sequence ID" value="NZ_JACOOI010000001.1"/>
</dbReference>
<dbReference type="PROSITE" id="PS52016">
    <property type="entry name" value="TONB_DEPENDENT_REC_3"/>
    <property type="match status" value="1"/>
</dbReference>
<keyword evidence="7 11" id="KW-0798">TonB box</keyword>
<dbReference type="Pfam" id="PF07715">
    <property type="entry name" value="Plug"/>
    <property type="match status" value="1"/>
</dbReference>
<feature type="chain" id="PRO_5045753883" evidence="12">
    <location>
        <begin position="35"/>
        <end position="1159"/>
    </location>
</feature>
<keyword evidence="5 10" id="KW-0812">Transmembrane</keyword>
<evidence type="ECO:0000256" key="2">
    <source>
        <dbReference type="ARBA" id="ARBA00022448"/>
    </source>
</evidence>
<keyword evidence="9 10" id="KW-0998">Cell outer membrane</keyword>
<evidence type="ECO:0000313" key="15">
    <source>
        <dbReference type="Proteomes" id="UP000644010"/>
    </source>
</evidence>
<keyword evidence="2 10" id="KW-0813">Transport</keyword>
<dbReference type="InterPro" id="IPR000531">
    <property type="entry name" value="Beta-barrel_TonB"/>
</dbReference>
<evidence type="ECO:0000313" key="14">
    <source>
        <dbReference type="EMBL" id="MBC5641309.1"/>
    </source>
</evidence>
<dbReference type="InterPro" id="IPR039426">
    <property type="entry name" value="TonB-dep_rcpt-like"/>
</dbReference>
<keyword evidence="4" id="KW-0410">Iron transport</keyword>
<gene>
    <name evidence="14" type="ORF">H8S77_00195</name>
</gene>
<comment type="subcellular location">
    <subcellularLocation>
        <location evidence="1 10">Cell outer membrane</location>
        <topology evidence="1 10">Multi-pass membrane protein</topology>
    </subcellularLocation>
</comment>
<dbReference type="EMBL" id="JACOOI010000001">
    <property type="protein sequence ID" value="MBC5641309.1"/>
    <property type="molecule type" value="Genomic_DNA"/>
</dbReference>
<dbReference type="Proteomes" id="UP000644010">
    <property type="component" value="Unassembled WGS sequence"/>
</dbReference>
<dbReference type="Gene3D" id="2.170.130.10">
    <property type="entry name" value="TonB-dependent receptor, plug domain"/>
    <property type="match status" value="1"/>
</dbReference>
<evidence type="ECO:0000256" key="8">
    <source>
        <dbReference type="ARBA" id="ARBA00023136"/>
    </source>
</evidence>
<organism evidence="14 15">
    <name type="scientific">Parabacteroides segnis</name>
    <dbReference type="NCBI Taxonomy" id="2763058"/>
    <lineage>
        <taxon>Bacteria</taxon>
        <taxon>Pseudomonadati</taxon>
        <taxon>Bacteroidota</taxon>
        <taxon>Bacteroidia</taxon>
        <taxon>Bacteroidales</taxon>
        <taxon>Tannerellaceae</taxon>
        <taxon>Parabacteroides</taxon>
    </lineage>
</organism>
<dbReference type="SMART" id="SM00965">
    <property type="entry name" value="STN"/>
    <property type="match status" value="1"/>
</dbReference>
<keyword evidence="8 10" id="KW-0472">Membrane</keyword>
<keyword evidence="4" id="KW-0406">Ion transport</keyword>
<dbReference type="InterPro" id="IPR012910">
    <property type="entry name" value="Plug_dom"/>
</dbReference>
<dbReference type="Pfam" id="PF07660">
    <property type="entry name" value="STN"/>
    <property type="match status" value="1"/>
</dbReference>
<keyword evidence="14" id="KW-0675">Receptor</keyword>
<dbReference type="NCBIfam" id="TIGR04057">
    <property type="entry name" value="SusC_RagA_signa"/>
    <property type="match status" value="1"/>
</dbReference>
<evidence type="ECO:0000256" key="10">
    <source>
        <dbReference type="PROSITE-ProRule" id="PRU01360"/>
    </source>
</evidence>
<keyword evidence="3 10" id="KW-1134">Transmembrane beta strand</keyword>
<name>A0ABR7DUW7_9BACT</name>